<feature type="transmembrane region" description="Helical" evidence="7">
    <location>
        <begin position="28"/>
        <end position="47"/>
    </location>
</feature>
<dbReference type="RefSeq" id="WP_089525905.1">
    <property type="nucleotide sequence ID" value="NZ_NMUQ01000002.1"/>
</dbReference>
<evidence type="ECO:0000259" key="8">
    <source>
        <dbReference type="PROSITE" id="PS50850"/>
    </source>
</evidence>
<evidence type="ECO:0000313" key="10">
    <source>
        <dbReference type="Proteomes" id="UP000215145"/>
    </source>
</evidence>
<dbReference type="GO" id="GO:0022857">
    <property type="term" value="F:transmembrane transporter activity"/>
    <property type="evidence" value="ECO:0007669"/>
    <property type="project" value="InterPro"/>
</dbReference>
<evidence type="ECO:0000256" key="3">
    <source>
        <dbReference type="ARBA" id="ARBA00022475"/>
    </source>
</evidence>
<evidence type="ECO:0000256" key="5">
    <source>
        <dbReference type="ARBA" id="ARBA00022989"/>
    </source>
</evidence>
<evidence type="ECO:0000313" key="9">
    <source>
        <dbReference type="EMBL" id="OXM15092.1"/>
    </source>
</evidence>
<reference evidence="9 10" key="1">
    <citation type="submission" date="2017-07" db="EMBL/GenBank/DDBJ databases">
        <title>Paenibacillus herberti R33 genome sequencing and assembly.</title>
        <authorList>
            <person name="Su W."/>
        </authorList>
    </citation>
    <scope>NUCLEOTIDE SEQUENCE [LARGE SCALE GENOMIC DNA]</scope>
    <source>
        <strain evidence="9 10">R33</strain>
    </source>
</reference>
<gene>
    <name evidence="9" type="ORF">CGZ75_14915</name>
</gene>
<keyword evidence="5 7" id="KW-1133">Transmembrane helix</keyword>
<dbReference type="SUPFAM" id="SSF103473">
    <property type="entry name" value="MFS general substrate transporter"/>
    <property type="match status" value="1"/>
</dbReference>
<dbReference type="EMBL" id="NMUQ01000002">
    <property type="protein sequence ID" value="OXM15092.1"/>
    <property type="molecule type" value="Genomic_DNA"/>
</dbReference>
<proteinExistence type="predicted"/>
<keyword evidence="6 7" id="KW-0472">Membrane</keyword>
<sequence>MTLGNSMLIPILPGIQAALGITSLQSSLLITVYSVMAILLIPIAGYLSDRVGRRKVILPSLVLAGAGGALCGWASNLGDSAFSLILAGRMLQGIGAAGAMPIVLPLVGDMFRSEEQVSAGLGLIETANTFGKVLSPIAGSALALLAWQAPFWAVPILCTISIALLLLLVGNPTGKKVNPPTPRVFFHKVMELYKENARWLTALFIIGALAMFILFGLLFYLSETLEGTHRLKGIVKGLVLAVPLALLCSASFAAGKLIGQRKSAMKWTITAGFILAAASIAACLAFEATAIRVAWLSAAGLGIGAALPCLDAFITEGIAKEERGTITSLYSSMRFVGVAAGPPTASLLLRGSVPLLLGVMAACATAAGLLALLLLRPGQQQQRELQRAAYAAARQARRGRSGAR</sequence>
<feature type="transmembrane region" description="Helical" evidence="7">
    <location>
        <begin position="233"/>
        <end position="255"/>
    </location>
</feature>
<keyword evidence="3" id="KW-1003">Cell membrane</keyword>
<feature type="transmembrane region" description="Helical" evidence="7">
    <location>
        <begin position="151"/>
        <end position="169"/>
    </location>
</feature>
<protein>
    <submittedName>
        <fullName evidence="9">MFS transporter</fullName>
    </submittedName>
</protein>
<dbReference type="PANTHER" id="PTHR43124:SF3">
    <property type="entry name" value="CHLORAMPHENICOL EFFLUX PUMP RV0191"/>
    <property type="match status" value="1"/>
</dbReference>
<feature type="transmembrane region" description="Helical" evidence="7">
    <location>
        <begin position="56"/>
        <end position="75"/>
    </location>
</feature>
<keyword evidence="10" id="KW-1185">Reference proteome</keyword>
<dbReference type="InterPro" id="IPR011701">
    <property type="entry name" value="MFS"/>
</dbReference>
<dbReference type="InterPro" id="IPR005829">
    <property type="entry name" value="Sugar_transporter_CS"/>
</dbReference>
<dbReference type="PANTHER" id="PTHR43124">
    <property type="entry name" value="PURINE EFFLUX PUMP PBUE"/>
    <property type="match status" value="1"/>
</dbReference>
<keyword evidence="4 7" id="KW-0812">Transmembrane</keyword>
<dbReference type="Gene3D" id="1.20.1250.20">
    <property type="entry name" value="MFS general substrate transporter like domains"/>
    <property type="match status" value="1"/>
</dbReference>
<dbReference type="OrthoDB" id="2986280at2"/>
<evidence type="ECO:0000256" key="2">
    <source>
        <dbReference type="ARBA" id="ARBA00022448"/>
    </source>
</evidence>
<dbReference type="PROSITE" id="PS00216">
    <property type="entry name" value="SUGAR_TRANSPORT_1"/>
    <property type="match status" value="1"/>
</dbReference>
<dbReference type="CDD" id="cd17474">
    <property type="entry name" value="MFS_YfmO_like"/>
    <property type="match status" value="1"/>
</dbReference>
<name>A0A229NYV9_9BACL</name>
<feature type="transmembrane region" description="Helical" evidence="7">
    <location>
        <begin position="199"/>
        <end position="221"/>
    </location>
</feature>
<comment type="caution">
    <text evidence="9">The sequence shown here is derived from an EMBL/GenBank/DDBJ whole genome shotgun (WGS) entry which is preliminary data.</text>
</comment>
<evidence type="ECO:0000256" key="1">
    <source>
        <dbReference type="ARBA" id="ARBA00004651"/>
    </source>
</evidence>
<feature type="transmembrane region" description="Helical" evidence="7">
    <location>
        <begin position="293"/>
        <end position="314"/>
    </location>
</feature>
<dbReference type="Proteomes" id="UP000215145">
    <property type="component" value="Unassembled WGS sequence"/>
</dbReference>
<dbReference type="InterPro" id="IPR020846">
    <property type="entry name" value="MFS_dom"/>
</dbReference>
<feature type="domain" description="Major facilitator superfamily (MFS) profile" evidence="8">
    <location>
        <begin position="1"/>
        <end position="379"/>
    </location>
</feature>
<dbReference type="PROSITE" id="PS50850">
    <property type="entry name" value="MFS"/>
    <property type="match status" value="1"/>
</dbReference>
<keyword evidence="2" id="KW-0813">Transport</keyword>
<dbReference type="Pfam" id="PF07690">
    <property type="entry name" value="MFS_1"/>
    <property type="match status" value="1"/>
</dbReference>
<evidence type="ECO:0000256" key="4">
    <source>
        <dbReference type="ARBA" id="ARBA00022692"/>
    </source>
</evidence>
<comment type="subcellular location">
    <subcellularLocation>
        <location evidence="1">Cell membrane</location>
        <topology evidence="1">Multi-pass membrane protein</topology>
    </subcellularLocation>
</comment>
<evidence type="ECO:0000256" key="6">
    <source>
        <dbReference type="ARBA" id="ARBA00023136"/>
    </source>
</evidence>
<dbReference type="AlphaFoldDB" id="A0A229NYV9"/>
<feature type="transmembrane region" description="Helical" evidence="7">
    <location>
        <begin position="81"/>
        <end position="107"/>
    </location>
</feature>
<accession>A0A229NYV9</accession>
<dbReference type="GO" id="GO:0005886">
    <property type="term" value="C:plasma membrane"/>
    <property type="evidence" value="ECO:0007669"/>
    <property type="project" value="UniProtKB-SubCell"/>
</dbReference>
<organism evidence="9 10">
    <name type="scientific">Paenibacillus herberti</name>
    <dbReference type="NCBI Taxonomy" id="1619309"/>
    <lineage>
        <taxon>Bacteria</taxon>
        <taxon>Bacillati</taxon>
        <taxon>Bacillota</taxon>
        <taxon>Bacilli</taxon>
        <taxon>Bacillales</taxon>
        <taxon>Paenibacillaceae</taxon>
        <taxon>Paenibacillus</taxon>
    </lineage>
</organism>
<evidence type="ECO:0000256" key="7">
    <source>
        <dbReference type="SAM" id="Phobius"/>
    </source>
</evidence>
<dbReference type="InterPro" id="IPR050189">
    <property type="entry name" value="MFS_Efflux_Transporters"/>
</dbReference>
<dbReference type="InterPro" id="IPR036259">
    <property type="entry name" value="MFS_trans_sf"/>
</dbReference>
<feature type="transmembrane region" description="Helical" evidence="7">
    <location>
        <begin position="355"/>
        <end position="375"/>
    </location>
</feature>
<feature type="transmembrane region" description="Helical" evidence="7">
    <location>
        <begin position="267"/>
        <end position="287"/>
    </location>
</feature>